<dbReference type="EMBL" id="KZ293500">
    <property type="protein sequence ID" value="PBK59617.1"/>
    <property type="molecule type" value="Genomic_DNA"/>
</dbReference>
<reference evidence="2" key="1">
    <citation type="journal article" date="2017" name="Nat. Ecol. Evol.">
        <title>Genome expansion and lineage-specific genetic innovations in the forest pathogenic fungi Armillaria.</title>
        <authorList>
            <person name="Sipos G."/>
            <person name="Prasanna A.N."/>
            <person name="Walter M.C."/>
            <person name="O'Connor E."/>
            <person name="Balint B."/>
            <person name="Krizsan K."/>
            <person name="Kiss B."/>
            <person name="Hess J."/>
            <person name="Varga T."/>
            <person name="Slot J."/>
            <person name="Riley R."/>
            <person name="Boka B."/>
            <person name="Rigling D."/>
            <person name="Barry K."/>
            <person name="Lee J."/>
            <person name="Mihaltcheva S."/>
            <person name="LaButti K."/>
            <person name="Lipzen A."/>
            <person name="Waldron R."/>
            <person name="Moloney N.M."/>
            <person name="Sperisen C."/>
            <person name="Kredics L."/>
            <person name="Vagvoelgyi C."/>
            <person name="Patrignani A."/>
            <person name="Fitzpatrick D."/>
            <person name="Nagy I."/>
            <person name="Doyle S."/>
            <person name="Anderson J.B."/>
            <person name="Grigoriev I.V."/>
            <person name="Gueldener U."/>
            <person name="Muensterkoetter M."/>
            <person name="Nagy L.G."/>
        </authorList>
    </citation>
    <scope>NUCLEOTIDE SEQUENCE [LARGE SCALE GENOMIC DNA]</scope>
    <source>
        <strain evidence="2">28-4</strain>
    </source>
</reference>
<dbReference type="InterPro" id="IPR037151">
    <property type="entry name" value="AlkB-like_sf"/>
</dbReference>
<organism evidence="1 2">
    <name type="scientific">Armillaria solidipes</name>
    <dbReference type="NCBI Taxonomy" id="1076256"/>
    <lineage>
        <taxon>Eukaryota</taxon>
        <taxon>Fungi</taxon>
        <taxon>Dikarya</taxon>
        <taxon>Basidiomycota</taxon>
        <taxon>Agaricomycotina</taxon>
        <taxon>Agaricomycetes</taxon>
        <taxon>Agaricomycetidae</taxon>
        <taxon>Agaricales</taxon>
        <taxon>Marasmiineae</taxon>
        <taxon>Physalacriaceae</taxon>
        <taxon>Armillaria</taxon>
    </lineage>
</organism>
<evidence type="ECO:0000313" key="2">
    <source>
        <dbReference type="Proteomes" id="UP000218334"/>
    </source>
</evidence>
<accession>A0A2H3B4T6</accession>
<gene>
    <name evidence="1" type="ORF">ARMSODRAFT_982901</name>
</gene>
<keyword evidence="2" id="KW-1185">Reference proteome</keyword>
<dbReference type="STRING" id="1076256.A0A2H3B4T6"/>
<evidence type="ECO:0000313" key="1">
    <source>
        <dbReference type="EMBL" id="PBK59617.1"/>
    </source>
</evidence>
<proteinExistence type="predicted"/>
<dbReference type="Proteomes" id="UP000218334">
    <property type="component" value="Unassembled WGS sequence"/>
</dbReference>
<sequence>MSLELCCLPLLWSTSRQGLCEGSDFMKSYHSGVYTHEGRIIGLLLTKNTAPRDVFLFDGEIIISYVEFKTKSSGTDTQQQDRRPTLLRAYDDKKPIAIFISDNYPLFSYALPKPIAYCQLGFYVVTHVWDEKENVTTYRKAMFKFLYTQSQPSMWWRPEHTQYDIQAPKEPMFVCPFCTNYSPILYKVGPICLRQGCPVFWTVREGATLSLNNDFLLYVLATDFDSKDEEFDTGVTTVKPLAYHCSQCGLLTPRYIWNKFICDYCREQCLLNVPWYDVSAKHELYRCTPDSGRATIRLVRPSEMALKEATQILDQYRQESSAGRLILKWTPLRRGIMYTNYFSHNSGQPYEYVGGSGNTTEWKDETRPPKLAKAFITKSLKPILSSVPDFNELLSVVYLPNQNMAVRICLFLLFHSNDETGVQGFIAGLSMGSDALMEFRAKGDVKDCPILLTIKLTHGDILVMDGSDIQTTLLHRVRPDGYRVAATARYIKI</sequence>
<protein>
    <recommendedName>
        <fullName evidence="3">Fe2OG dioxygenase domain-containing protein</fullName>
    </recommendedName>
</protein>
<dbReference type="SUPFAM" id="SSF51197">
    <property type="entry name" value="Clavaminate synthase-like"/>
    <property type="match status" value="1"/>
</dbReference>
<dbReference type="Gene3D" id="2.60.120.590">
    <property type="entry name" value="Alpha-ketoglutarate-dependent dioxygenase AlkB-like"/>
    <property type="match status" value="1"/>
</dbReference>
<name>A0A2H3B4T6_9AGAR</name>
<dbReference type="AlphaFoldDB" id="A0A2H3B4T6"/>
<evidence type="ECO:0008006" key="3">
    <source>
        <dbReference type="Google" id="ProtNLM"/>
    </source>
</evidence>